<dbReference type="Gene3D" id="1.10.10.60">
    <property type="entry name" value="Homeodomain-like"/>
    <property type="match status" value="1"/>
</dbReference>
<protein>
    <recommendedName>
        <fullName evidence="2">Myb-like domain-containing protein</fullName>
    </recommendedName>
</protein>
<proteinExistence type="predicted"/>
<feature type="region of interest" description="Disordered" evidence="1">
    <location>
        <begin position="1"/>
        <end position="227"/>
    </location>
</feature>
<evidence type="ECO:0000256" key="1">
    <source>
        <dbReference type="SAM" id="MobiDB-lite"/>
    </source>
</evidence>
<evidence type="ECO:0000313" key="3">
    <source>
        <dbReference type="EMBL" id="GBG66802.1"/>
    </source>
</evidence>
<feature type="domain" description="Myb-like" evidence="2">
    <location>
        <begin position="254"/>
        <end position="317"/>
    </location>
</feature>
<comment type="caution">
    <text evidence="3">The sequence shown here is derived from an EMBL/GenBank/DDBJ whole genome shotgun (WGS) entry which is preliminary data.</text>
</comment>
<dbReference type="PROSITE" id="PS50090">
    <property type="entry name" value="MYB_LIKE"/>
    <property type="match status" value="1"/>
</dbReference>
<feature type="region of interest" description="Disordered" evidence="1">
    <location>
        <begin position="381"/>
        <end position="434"/>
    </location>
</feature>
<feature type="region of interest" description="Disordered" evidence="1">
    <location>
        <begin position="521"/>
        <end position="565"/>
    </location>
</feature>
<gene>
    <name evidence="3" type="ORF">CBR_g68788</name>
</gene>
<feature type="compositionally biased region" description="Acidic residues" evidence="1">
    <location>
        <begin position="183"/>
        <end position="194"/>
    </location>
</feature>
<dbReference type="PANTHER" id="PTHR33492">
    <property type="entry name" value="OSJNBA0043A12.37 PROTEIN-RELATED"/>
    <property type="match status" value="1"/>
</dbReference>
<dbReference type="EMBL" id="BFEA01000078">
    <property type="protein sequence ID" value="GBG66802.1"/>
    <property type="molecule type" value="Genomic_DNA"/>
</dbReference>
<feature type="region of interest" description="Disordered" evidence="1">
    <location>
        <begin position="875"/>
        <end position="894"/>
    </location>
</feature>
<dbReference type="OrthoDB" id="8933168at2759"/>
<evidence type="ECO:0000259" key="2">
    <source>
        <dbReference type="PROSITE" id="PS50090"/>
    </source>
</evidence>
<dbReference type="Proteomes" id="UP000265515">
    <property type="component" value="Unassembled WGS sequence"/>
</dbReference>
<name>A0A388K9R1_CHABU</name>
<dbReference type="Pfam" id="PF13837">
    <property type="entry name" value="Myb_DNA-bind_4"/>
    <property type="match status" value="1"/>
</dbReference>
<reference evidence="3 4" key="1">
    <citation type="journal article" date="2018" name="Cell">
        <title>The Chara Genome: Secondary Complexity and Implications for Plant Terrestrialization.</title>
        <authorList>
            <person name="Nishiyama T."/>
            <person name="Sakayama H."/>
            <person name="Vries J.D."/>
            <person name="Buschmann H."/>
            <person name="Saint-Marcoux D."/>
            <person name="Ullrich K.K."/>
            <person name="Haas F.B."/>
            <person name="Vanderstraeten L."/>
            <person name="Becker D."/>
            <person name="Lang D."/>
            <person name="Vosolsobe S."/>
            <person name="Rombauts S."/>
            <person name="Wilhelmsson P.K.I."/>
            <person name="Janitza P."/>
            <person name="Kern R."/>
            <person name="Heyl A."/>
            <person name="Rumpler F."/>
            <person name="Villalobos L.I.A.C."/>
            <person name="Clay J.M."/>
            <person name="Skokan R."/>
            <person name="Toyoda A."/>
            <person name="Suzuki Y."/>
            <person name="Kagoshima H."/>
            <person name="Schijlen E."/>
            <person name="Tajeshwar N."/>
            <person name="Catarino B."/>
            <person name="Hetherington A.J."/>
            <person name="Saltykova A."/>
            <person name="Bonnot C."/>
            <person name="Breuninger H."/>
            <person name="Symeonidi A."/>
            <person name="Radhakrishnan G.V."/>
            <person name="Van Nieuwerburgh F."/>
            <person name="Deforce D."/>
            <person name="Chang C."/>
            <person name="Karol K.G."/>
            <person name="Hedrich R."/>
            <person name="Ulvskov P."/>
            <person name="Glockner G."/>
            <person name="Delwiche C.F."/>
            <person name="Petrasek J."/>
            <person name="Van de Peer Y."/>
            <person name="Friml J."/>
            <person name="Beilby M."/>
            <person name="Dolan L."/>
            <person name="Kohara Y."/>
            <person name="Sugano S."/>
            <person name="Fujiyama A."/>
            <person name="Delaux P.-M."/>
            <person name="Quint M."/>
            <person name="TheiBen G."/>
            <person name="Hagemann M."/>
            <person name="Harholt J."/>
            <person name="Dunand C."/>
            <person name="Zachgo S."/>
            <person name="Langdale J."/>
            <person name="Maumus F."/>
            <person name="Straeten D.V.D."/>
            <person name="Gould S.B."/>
            <person name="Rensing S.A."/>
        </authorList>
    </citation>
    <scope>NUCLEOTIDE SEQUENCE [LARGE SCALE GENOMIC DNA]</scope>
    <source>
        <strain evidence="3 4">S276</strain>
    </source>
</reference>
<dbReference type="InterPro" id="IPR044822">
    <property type="entry name" value="Myb_DNA-bind_4"/>
</dbReference>
<feature type="compositionally biased region" description="Polar residues" evidence="1">
    <location>
        <begin position="59"/>
        <end position="69"/>
    </location>
</feature>
<feature type="compositionally biased region" description="Basic and acidic residues" evidence="1">
    <location>
        <begin position="407"/>
        <end position="417"/>
    </location>
</feature>
<accession>A0A388K9R1</accession>
<feature type="compositionally biased region" description="Basic and acidic residues" evidence="1">
    <location>
        <begin position="530"/>
        <end position="555"/>
    </location>
</feature>
<keyword evidence="4" id="KW-1185">Reference proteome</keyword>
<organism evidence="3 4">
    <name type="scientific">Chara braunii</name>
    <name type="common">Braun's stonewort</name>
    <dbReference type="NCBI Taxonomy" id="69332"/>
    <lineage>
        <taxon>Eukaryota</taxon>
        <taxon>Viridiplantae</taxon>
        <taxon>Streptophyta</taxon>
        <taxon>Charophyceae</taxon>
        <taxon>Charales</taxon>
        <taxon>Characeae</taxon>
        <taxon>Chara</taxon>
    </lineage>
</organism>
<dbReference type="PANTHER" id="PTHR33492:SF11">
    <property type="entry name" value="OS04G0670900 PROTEIN"/>
    <property type="match status" value="1"/>
</dbReference>
<sequence>MQGRVGAGAGQGGIRPATAEPPRRYDPSMYAHLQSWETQLPPSDKEPETQELPTLPLASGSTQLWSQTVRAGGSGCNEGGEYTSLLQHGLGDDDDGGLDLSAPASRLHSTSVERSRSNWPARNGAAAGSPRVECARPSMPERTTLTQSDVRDVGACGPPVRPVPTVENITRGVSNMRAHSDGGDDDGVGSDDADERLTEDVDTEDDKEDIPVRPLGKTGGRGRARNKGVVRGRSVCRGSRGCVSDDSGKSVTYWSPEEQLQLVRCKREQEMHLAGLGHNYRRMRTKDWKWDDIAKRMASAGKPKDADDCMKKWDNLFQNYKKIQRFQNASGRPDFFGLTNEERKEHNFKFRMERALYNEIHAGMLGNHTIFPPNIADTGNLDGVQLPRRGGRGGESVSSEAGGEAFPEERSSARESENNAGSGDGGGKRKNERQQALESIADVMDRHGELMSSTIESSSKRQCSIFMRQCDILDQEVAVQKKHYAVSNETQRMMCHALMEIAAAILGVDAAGAAGAVAGVSGSAPPVPAAKEEGAVAAMARDDAHGEKRSDREGGEAGSNRPRRGVLSNDLVDRAILWVDDKPYRTTGEGRRLYNIVHETREYFVAIASGLPPPAIPRSIVMPKSSTRIARIVDPSLLQQATSCASAVENIALCVLHGWVFKSRNRPRGYNLAFQYALESVATDIVRAMQYGEEWCNVVSPAVCAHTIDLSMDLQLWFAGVNVENKPDDDDMAVYQESTIICAAHAFRVAVQMGAVIDGEFISHDRLCRVADCFRLLLAACMWIMRMAGNDPGSHFEAFYFATLVSKSTLVASMHRSFDHRRSIGLAVKAITERFGKANATFGEHPDYLPRWANSGIVFGHDARIDGLEEAKKLDRLGSGPVDDDNDDDGKGDA</sequence>
<dbReference type="AlphaFoldDB" id="A0A388K9R1"/>
<evidence type="ECO:0000313" key="4">
    <source>
        <dbReference type="Proteomes" id="UP000265515"/>
    </source>
</evidence>
<dbReference type="InterPro" id="IPR001005">
    <property type="entry name" value="SANT/Myb"/>
</dbReference>
<feature type="compositionally biased region" description="Low complexity" evidence="1">
    <location>
        <begin position="395"/>
        <end position="405"/>
    </location>
</feature>
<feature type="compositionally biased region" description="Gly residues" evidence="1">
    <location>
        <begin position="1"/>
        <end position="13"/>
    </location>
</feature>
<dbReference type="Gramene" id="GBG66802">
    <property type="protein sequence ID" value="GBG66802"/>
    <property type="gene ID" value="CBR_g68788"/>
</dbReference>